<sequence length="960" mass="101495">MFSSVTAHASLLWLTLFFCPLTETFKPLLSPGGGSLTHRDITQRAIFRKTGQVCRAMAAAQGQDFILPIDDRLTAYTLQQACSSGESSILSALAFQTAVTNTYLSNAAVDVLQALSAPHHFDDETFAEGRDVVAQGAAAVKAAVKYGSFVSARISLGAACHTLQDFYSHSNWIEIGNTVPFSNLIRADTPLDNLAGPDRATCRNCTGGNCSDNLLPEILQEKKLTSGYFSLFFSVKPPGKCSHGGSFDKTSYQDPVGGINKDDTTASHGHLHLRAAQVAINATMELLEDIRLATGDKDFLRLVGVSQSSVLCFVVDTTGSMSDDIAEAKRVSFAIIDLKRGTQEEPSEYILVPFNDPGFGPLIRTTDADIFKQHINKLSASGGGDIPEMCLSGLLLALTAAPPSSDIFVFTDAPAKDAELKSTVTALTESTKSKVTFMLTDPSRSARRHQRSGSPASNRLSVADTQLYRDLAQASGGQAIEVSKSSLPQATVIIEDSSTPALVTLLQAVRTPLRAENFSFLLDELVSNVTLYITGSSPAFTLYSPTGESQSHEVSEGPLGTIQRVGNLHRMQVKTHNRTGLWDITINSTVTFTVKVTGQSSINFLFNFVEAFGGAHGDFSLKQSRPSVGKSATLLMSVTGSDSLRVTEVALVPVSGSGAVNGTIEALGGDDFLVTINEPPVGNFIIHLRGETSGASRSSPILFLRQSSTQLRASRVAVTASVNATLEPGATITVPFTVETNTTAGSYTIRVRNDRGFSVSFPSSVTLEAEGRAEGTVTLTAPSDTPSGTDITLTIEAEAPGATDSNYVVISFAVATKVTDFTRPVCQVDLTANCPQDCSQATWQLSANLTDGNGTGIVLVTLQQGNGTLNTSSSGSGITFASYSASCCSEVVELVMVDDVGNAGVCSASIRGLSSATTPQTPTANATVTQIATTSSAGHCLNLSIWLWPIVMLPLLYLKV</sequence>
<dbReference type="Pfam" id="PF23619">
    <property type="entry name" value="Ig_VWA7"/>
    <property type="match status" value="1"/>
</dbReference>
<reference evidence="11" key="1">
    <citation type="submission" date="2025-08" db="UniProtKB">
        <authorList>
            <consortium name="RefSeq"/>
        </authorList>
    </citation>
    <scope>IDENTIFICATION</scope>
</reference>
<evidence type="ECO:0000259" key="7">
    <source>
        <dbReference type="Pfam" id="PF23619"/>
    </source>
</evidence>
<evidence type="ECO:0000256" key="4">
    <source>
        <dbReference type="ARBA" id="ARBA00023180"/>
    </source>
</evidence>
<dbReference type="Proteomes" id="UP000515152">
    <property type="component" value="Chromosome 22"/>
</dbReference>
<dbReference type="Pfam" id="PF25106">
    <property type="entry name" value="VWA_4"/>
    <property type="match status" value="1"/>
</dbReference>
<evidence type="ECO:0000313" key="10">
    <source>
        <dbReference type="Proteomes" id="UP000515152"/>
    </source>
</evidence>
<keyword evidence="2" id="KW-0964">Secreted</keyword>
<dbReference type="PANTHER" id="PTHR14905:SF18">
    <property type="entry name" value="VON WILLEBRAND FACTOR A DOMAIN-CONTAINING 10, TANDEM DUPLICATE 1-RELATED"/>
    <property type="match status" value="1"/>
</dbReference>
<keyword evidence="3 5" id="KW-0732">Signal</keyword>
<organism evidence="10 11">
    <name type="scientific">Clupea harengus</name>
    <name type="common">Atlantic herring</name>
    <dbReference type="NCBI Taxonomy" id="7950"/>
    <lineage>
        <taxon>Eukaryota</taxon>
        <taxon>Metazoa</taxon>
        <taxon>Chordata</taxon>
        <taxon>Craniata</taxon>
        <taxon>Vertebrata</taxon>
        <taxon>Euteleostomi</taxon>
        <taxon>Actinopterygii</taxon>
        <taxon>Neopterygii</taxon>
        <taxon>Teleostei</taxon>
        <taxon>Clupei</taxon>
        <taxon>Clupeiformes</taxon>
        <taxon>Clupeoidei</taxon>
        <taxon>Clupeidae</taxon>
        <taxon>Clupea</taxon>
    </lineage>
</organism>
<evidence type="ECO:0000256" key="2">
    <source>
        <dbReference type="ARBA" id="ARBA00022525"/>
    </source>
</evidence>
<feature type="chain" id="PRO_5028430056" evidence="5">
    <location>
        <begin position="25"/>
        <end position="960"/>
    </location>
</feature>
<evidence type="ECO:0000259" key="6">
    <source>
        <dbReference type="Pfam" id="PF23560"/>
    </source>
</evidence>
<dbReference type="SUPFAM" id="SSF53300">
    <property type="entry name" value="vWA-like"/>
    <property type="match status" value="1"/>
</dbReference>
<keyword evidence="4" id="KW-0325">Glycoprotein</keyword>
<evidence type="ECO:0000256" key="3">
    <source>
        <dbReference type="ARBA" id="ARBA00022729"/>
    </source>
</evidence>
<evidence type="ECO:0000256" key="1">
    <source>
        <dbReference type="ARBA" id="ARBA00004613"/>
    </source>
</evidence>
<keyword evidence="10" id="KW-1185">Reference proteome</keyword>
<accession>A0A6P8EID8</accession>
<dbReference type="InterPro" id="IPR052577">
    <property type="entry name" value="VWA7"/>
</dbReference>
<dbReference type="RefSeq" id="XP_031415803.1">
    <property type="nucleotide sequence ID" value="XM_031559943.2"/>
</dbReference>
<dbReference type="Gene3D" id="3.40.50.410">
    <property type="entry name" value="von Willebrand factor, type A domain"/>
    <property type="match status" value="1"/>
</dbReference>
<feature type="domain" description="Hemicentin-1-like von Willebrand factor A" evidence="8">
    <location>
        <begin position="311"/>
        <end position="484"/>
    </location>
</feature>
<evidence type="ECO:0000259" key="8">
    <source>
        <dbReference type="Pfam" id="PF25106"/>
    </source>
</evidence>
<dbReference type="InterPro" id="IPR056862">
    <property type="entry name" value="VWA7_N"/>
</dbReference>
<feature type="signal peptide" evidence="5">
    <location>
        <begin position="1"/>
        <end position="24"/>
    </location>
</feature>
<dbReference type="InterPro" id="IPR056861">
    <property type="entry name" value="HMCN1-like_VWA"/>
</dbReference>
<dbReference type="InterPro" id="IPR056475">
    <property type="entry name" value="GBD_Hemicentin/VWA7"/>
</dbReference>
<gene>
    <name evidence="11" type="primary">vwa10.2</name>
</gene>
<evidence type="ECO:0000256" key="5">
    <source>
        <dbReference type="SAM" id="SignalP"/>
    </source>
</evidence>
<feature type="domain" description="VWA7 Ig-like" evidence="7">
    <location>
        <begin position="716"/>
        <end position="815"/>
    </location>
</feature>
<feature type="domain" description="VWA7 N-terminal" evidence="9">
    <location>
        <begin position="74"/>
        <end position="300"/>
    </location>
</feature>
<dbReference type="GO" id="GO:0005576">
    <property type="term" value="C:extracellular region"/>
    <property type="evidence" value="ECO:0007669"/>
    <property type="project" value="UniProtKB-SubCell"/>
</dbReference>
<dbReference type="GeneID" id="105903919"/>
<dbReference type="InterPro" id="IPR057615">
    <property type="entry name" value="Ig_VWA7"/>
</dbReference>
<evidence type="ECO:0000259" key="9">
    <source>
        <dbReference type="Pfam" id="PF25107"/>
    </source>
</evidence>
<proteinExistence type="predicted"/>
<dbReference type="PANTHER" id="PTHR14905">
    <property type="entry name" value="NG37"/>
    <property type="match status" value="1"/>
</dbReference>
<dbReference type="AlphaFoldDB" id="A0A6P8EID8"/>
<dbReference type="OrthoDB" id="301415at2759"/>
<protein>
    <submittedName>
        <fullName evidence="11">von Willebrand factor A domain-containing protein 7</fullName>
    </submittedName>
</protein>
<comment type="subcellular location">
    <subcellularLocation>
        <location evidence="1">Secreted</location>
    </subcellularLocation>
</comment>
<feature type="domain" description="Hemicentin/VWA7 galactose-binding" evidence="6">
    <location>
        <begin position="503"/>
        <end position="601"/>
    </location>
</feature>
<name>A0A6P8EID8_CLUHA</name>
<dbReference type="Pfam" id="PF25107">
    <property type="entry name" value="VWA7_N"/>
    <property type="match status" value="1"/>
</dbReference>
<dbReference type="Pfam" id="PF23560">
    <property type="entry name" value="GBD_Hemicentin"/>
    <property type="match status" value="1"/>
</dbReference>
<dbReference type="InterPro" id="IPR036465">
    <property type="entry name" value="vWFA_dom_sf"/>
</dbReference>
<dbReference type="KEGG" id="char:105903919"/>
<evidence type="ECO:0000313" key="11">
    <source>
        <dbReference type="RefSeq" id="XP_031415803.1"/>
    </source>
</evidence>
<dbReference type="CTD" id="557188"/>